<comment type="function">
    <text evidence="5 6">Essential for respiratory growth and required for maintenance of mtDNA. Required for cell survival in the absence of prohibitins.</text>
</comment>
<name>A0A061AP31_CYBFA</name>
<dbReference type="OrthoDB" id="4096820at2759"/>
<dbReference type="AlphaFoldDB" id="A0A061AP31"/>
<keyword evidence="4 6" id="KW-0496">Mitochondrion</keyword>
<reference evidence="7" key="1">
    <citation type="journal article" date="2014" name="Genome Announc.">
        <title>Genome sequence of the yeast Cyberlindnera fabianii (Hansenula fabianii).</title>
        <authorList>
            <person name="Freel K.C."/>
            <person name="Sarilar V."/>
            <person name="Neuveglise C."/>
            <person name="Devillers H."/>
            <person name="Friedrich A."/>
            <person name="Schacherer J."/>
        </authorList>
    </citation>
    <scope>NUCLEOTIDE SEQUENCE</scope>
    <source>
        <strain evidence="7">YJS4271</strain>
    </source>
</reference>
<comment type="subcellular location">
    <subcellularLocation>
        <location evidence="1 6">Mitochondrion</location>
    </subcellularLocation>
</comment>
<accession>A0A061AP31</accession>
<organism evidence="7">
    <name type="scientific">Cyberlindnera fabianii</name>
    <name type="common">Yeast</name>
    <name type="synonym">Hansenula fabianii</name>
    <dbReference type="NCBI Taxonomy" id="36022"/>
    <lineage>
        <taxon>Eukaryota</taxon>
        <taxon>Fungi</taxon>
        <taxon>Dikarya</taxon>
        <taxon>Ascomycota</taxon>
        <taxon>Saccharomycotina</taxon>
        <taxon>Saccharomycetes</taxon>
        <taxon>Phaffomycetales</taxon>
        <taxon>Phaffomycetaceae</taxon>
        <taxon>Cyberlindnera</taxon>
    </lineage>
</organism>
<proteinExistence type="inferred from homology"/>
<dbReference type="EMBL" id="LK052887">
    <property type="protein sequence ID" value="CDR38904.1"/>
    <property type="molecule type" value="Genomic_DNA"/>
</dbReference>
<evidence type="ECO:0000256" key="4">
    <source>
        <dbReference type="ARBA" id="ARBA00023128"/>
    </source>
</evidence>
<sequence length="304" mass="34936">MKANAVKQLMEKVRSCFLDKHTQGLLLREINKRTRRSQPKLLQEVKGLVDRIHDNDTHAIQPVLERCYLQGLYRDHKLIRYFLKAKIDSWPSESIRVILEQQNNTLDYMSNNSKMIPSITFPSPAEREIPSITSILASDLDSSSAKELDPLPINGALYTDRDQEHNTMLTQVLTLYKFLRSNSFLHSRNLGSPIAQIPLTALGDDVSEARKKNVVKKKIAHIRTAFTTLPPLEVADSEILTKVVDEWYEKPPVAGTLGVEVRREYKKFLRKTYTIDKDFNISLNKYAYARPNVATKDTYFESLE</sequence>
<dbReference type="VEuPathDB" id="FungiDB:BON22_3365"/>
<evidence type="ECO:0000256" key="2">
    <source>
        <dbReference type="ARBA" id="ARBA00008036"/>
    </source>
</evidence>
<dbReference type="InterPro" id="IPR031455">
    <property type="entry name" value="Gep5"/>
</dbReference>
<dbReference type="Pfam" id="PF17053">
    <property type="entry name" value="GEP5"/>
    <property type="match status" value="1"/>
</dbReference>
<evidence type="ECO:0000256" key="3">
    <source>
        <dbReference type="ARBA" id="ARBA00018341"/>
    </source>
</evidence>
<evidence type="ECO:0000256" key="6">
    <source>
        <dbReference type="RuleBase" id="RU363007"/>
    </source>
</evidence>
<evidence type="ECO:0000256" key="5">
    <source>
        <dbReference type="ARBA" id="ARBA00025061"/>
    </source>
</evidence>
<evidence type="ECO:0000256" key="1">
    <source>
        <dbReference type="ARBA" id="ARBA00004173"/>
    </source>
</evidence>
<comment type="similarity">
    <text evidence="2 6">Belongs to the GEP5 family.</text>
</comment>
<protein>
    <recommendedName>
        <fullName evidence="3 6">Genetic interactor of prohibitin 5, mitochondrial</fullName>
    </recommendedName>
</protein>
<gene>
    <name evidence="7" type="ORF">CYFA0S_02e08284g</name>
</gene>
<dbReference type="GO" id="GO:0005739">
    <property type="term" value="C:mitochondrion"/>
    <property type="evidence" value="ECO:0007669"/>
    <property type="project" value="UniProtKB-SubCell"/>
</dbReference>
<evidence type="ECO:0000313" key="7">
    <source>
        <dbReference type="EMBL" id="CDR38904.1"/>
    </source>
</evidence>